<evidence type="ECO:0000256" key="1">
    <source>
        <dbReference type="SAM" id="MobiDB-lite"/>
    </source>
</evidence>
<reference evidence="3" key="1">
    <citation type="submission" date="2015-05" db="EMBL/GenBank/DDBJ databases">
        <title>The complete genome of Altererythrobacter atlanticus strain 26DY36.</title>
        <authorList>
            <person name="Wu Y.-H."/>
            <person name="Cheng H."/>
            <person name="Wu X.-W."/>
        </authorList>
    </citation>
    <scope>NUCLEOTIDE SEQUENCE [LARGE SCALE GENOMIC DNA]</scope>
    <source>
        <strain evidence="3">26DY36</strain>
    </source>
</reference>
<protein>
    <recommendedName>
        <fullName evidence="5">DUF2933 domain-containing protein</fullName>
    </recommendedName>
</protein>
<evidence type="ECO:0000313" key="3">
    <source>
        <dbReference type="EMBL" id="AKH43572.1"/>
    </source>
</evidence>
<proteinExistence type="predicted"/>
<evidence type="ECO:0000256" key="2">
    <source>
        <dbReference type="SAM" id="Phobius"/>
    </source>
</evidence>
<name>A0A0F7KWJ3_9SPHN</name>
<dbReference type="Pfam" id="PF11666">
    <property type="entry name" value="DUF2933"/>
    <property type="match status" value="1"/>
</dbReference>
<keyword evidence="2" id="KW-1133">Transmembrane helix</keyword>
<organism evidence="3 4">
    <name type="scientific">Croceibacterium atlanticum</name>
    <dbReference type="NCBI Taxonomy" id="1267766"/>
    <lineage>
        <taxon>Bacteria</taxon>
        <taxon>Pseudomonadati</taxon>
        <taxon>Pseudomonadota</taxon>
        <taxon>Alphaproteobacteria</taxon>
        <taxon>Sphingomonadales</taxon>
        <taxon>Erythrobacteraceae</taxon>
        <taxon>Croceibacterium</taxon>
    </lineage>
</organism>
<keyword evidence="4" id="KW-1185">Reference proteome</keyword>
<keyword evidence="2" id="KW-0812">Transmembrane</keyword>
<dbReference type="KEGG" id="aay:WYH_02542"/>
<feature type="transmembrane region" description="Helical" evidence="2">
    <location>
        <begin position="44"/>
        <end position="61"/>
    </location>
</feature>
<feature type="region of interest" description="Disordered" evidence="1">
    <location>
        <begin position="66"/>
        <end position="113"/>
    </location>
</feature>
<evidence type="ECO:0000313" key="4">
    <source>
        <dbReference type="Proteomes" id="UP000034392"/>
    </source>
</evidence>
<sequence length="113" mass="12000">MRKGTSGPDRPFFGTRAGITVIVFLLAAGFLLLFEHQAHIPGDYYLLGLILAFCVGIHLFMHGGHGGHGGHGQADTPPSGHHGAHDQTTDSASKKTASRYAANDRPGNERGVR</sequence>
<accession>A0A0F7KWJ3</accession>
<dbReference type="EMBL" id="CP011452">
    <property type="protein sequence ID" value="AKH43572.1"/>
    <property type="molecule type" value="Genomic_DNA"/>
</dbReference>
<feature type="transmembrane region" description="Helical" evidence="2">
    <location>
        <begin position="12"/>
        <end position="32"/>
    </location>
</feature>
<dbReference type="InterPro" id="IPR021682">
    <property type="entry name" value="DUF2933"/>
</dbReference>
<gene>
    <name evidence="3" type="ORF">WYH_02542</name>
</gene>
<dbReference type="OrthoDB" id="7432883at2"/>
<dbReference type="PATRIC" id="fig|1267766.3.peg.2574"/>
<evidence type="ECO:0008006" key="5">
    <source>
        <dbReference type="Google" id="ProtNLM"/>
    </source>
</evidence>
<keyword evidence="2" id="KW-0472">Membrane</keyword>
<dbReference type="AlphaFoldDB" id="A0A0F7KWJ3"/>
<dbReference type="Proteomes" id="UP000034392">
    <property type="component" value="Chromosome"/>
</dbReference>